<sequence length="473" mass="52219">LKLDRKKNRIREQTAAPTHQTTLATMVLRPVAKMLREIARIPPPLLRGMHKPRRRRSIGDVRFVYKGRYYRRSVAHGGGGGNVRNPPELPRLPLSGPLLAPRPFRTPPNVEPVAHAIVTSDALSSSASSCHSSSSGGGGGGGRSSWSWPDWWKLNAPLVVMNFGSLCTLLAFTRSDVLELRCCSVMGSSSFVVYTILQPPPIRWGPASWSVLFASVNLYKIVQILDERRGNVDLSPRERTIYHEHFKPHGVTPKQFEKVYDAGTTRIVRKGGVITREGEIIRSVKLIVRGNTRASTLGRHLTAMGSREGNRDAKRGGDSGAWIGEIAFLRSVDVVSFPRDMPVSIGDGRGVSQSTQSEPPPARGGVERSIVKPAISNGDEKLGHRAVSTVVAVEDVELIEWSFKDMETVMKSSRDIQDSLTRAMTAAIVGKVVNLMTSRQSAMPKLSTWLDHWKHSRIVPNDDVDESEDDYEE</sequence>
<evidence type="ECO:0000256" key="12">
    <source>
        <dbReference type="ARBA" id="ARBA00023136"/>
    </source>
</evidence>
<keyword evidence="17" id="KW-1185">Reference proteome</keyword>
<dbReference type="InterPro" id="IPR006916">
    <property type="entry name" value="POPDC1-3"/>
</dbReference>
<dbReference type="Pfam" id="PF04831">
    <property type="entry name" value="POPDC1-3"/>
    <property type="match status" value="1"/>
</dbReference>
<evidence type="ECO:0000313" key="17">
    <source>
        <dbReference type="Proteomes" id="UP001530377"/>
    </source>
</evidence>
<dbReference type="PANTHER" id="PTHR12101">
    <property type="entry name" value="POPEYE DOMAIN CONTAINING PROTEIN"/>
    <property type="match status" value="1"/>
</dbReference>
<dbReference type="Proteomes" id="UP001530377">
    <property type="component" value="Unassembled WGS sequence"/>
</dbReference>
<evidence type="ECO:0000256" key="7">
    <source>
        <dbReference type="ARBA" id="ARBA00022475"/>
    </source>
</evidence>
<evidence type="ECO:0000256" key="1">
    <source>
        <dbReference type="ARBA" id="ARBA00004124"/>
    </source>
</evidence>
<keyword evidence="11" id="KW-1133">Transmembrane helix</keyword>
<evidence type="ECO:0000259" key="15">
    <source>
        <dbReference type="PROSITE" id="PS50042"/>
    </source>
</evidence>
<evidence type="ECO:0000313" key="16">
    <source>
        <dbReference type="EMBL" id="KAL3810647.1"/>
    </source>
</evidence>
<evidence type="ECO:0000256" key="6">
    <source>
        <dbReference type="ARBA" id="ARBA00022473"/>
    </source>
</evidence>
<comment type="caution">
    <text evidence="16">The sequence shown here is derived from an EMBL/GenBank/DDBJ whole genome shotgun (WGS) entry which is preliminary data.</text>
</comment>
<protein>
    <recommendedName>
        <fullName evidence="15">Cyclic nucleotide-binding domain-containing protein</fullName>
    </recommendedName>
</protein>
<dbReference type="InterPro" id="IPR014710">
    <property type="entry name" value="RmlC-like_jellyroll"/>
</dbReference>
<dbReference type="PANTHER" id="PTHR12101:SF17">
    <property type="entry name" value="BLOOD VESSEL EPICARDIAL SUBSTANCE"/>
    <property type="match status" value="1"/>
</dbReference>
<dbReference type="AlphaFoldDB" id="A0ABD3RCE3"/>
<dbReference type="InterPro" id="IPR000595">
    <property type="entry name" value="cNMP-bd_dom"/>
</dbReference>
<proteinExistence type="inferred from homology"/>
<feature type="non-terminal residue" evidence="16">
    <location>
        <position position="1"/>
    </location>
</feature>
<feature type="region of interest" description="Disordered" evidence="14">
    <location>
        <begin position="345"/>
        <end position="368"/>
    </location>
</feature>
<feature type="domain" description="Cyclic nucleotide-binding" evidence="15">
    <location>
        <begin position="250"/>
        <end position="343"/>
    </location>
</feature>
<evidence type="ECO:0000256" key="14">
    <source>
        <dbReference type="SAM" id="MobiDB-lite"/>
    </source>
</evidence>
<dbReference type="GO" id="GO:0007155">
    <property type="term" value="P:cell adhesion"/>
    <property type="evidence" value="ECO:0007669"/>
    <property type="project" value="UniProtKB-KW"/>
</dbReference>
<dbReference type="InterPro" id="IPR055272">
    <property type="entry name" value="POPDC1-3_dom"/>
</dbReference>
<evidence type="ECO:0000256" key="11">
    <source>
        <dbReference type="ARBA" id="ARBA00022989"/>
    </source>
</evidence>
<name>A0ABD3RCE3_9STRA</name>
<comment type="similarity">
    <text evidence="4">Belongs to the popeye family.</text>
</comment>
<accession>A0ABD3RCE3</accession>
<evidence type="ECO:0000256" key="10">
    <source>
        <dbReference type="ARBA" id="ARBA00022949"/>
    </source>
</evidence>
<dbReference type="PROSITE" id="PS50042">
    <property type="entry name" value="CNMP_BINDING_3"/>
    <property type="match status" value="1"/>
</dbReference>
<dbReference type="SUPFAM" id="SSF51206">
    <property type="entry name" value="cAMP-binding domain-like"/>
    <property type="match status" value="1"/>
</dbReference>
<keyword evidence="13" id="KW-0325">Glycoprotein</keyword>
<evidence type="ECO:0000256" key="2">
    <source>
        <dbReference type="ARBA" id="ARBA00004141"/>
    </source>
</evidence>
<keyword evidence="9" id="KW-0130">Cell adhesion</keyword>
<evidence type="ECO:0000256" key="3">
    <source>
        <dbReference type="ARBA" id="ARBA00004435"/>
    </source>
</evidence>
<dbReference type="EMBL" id="JALLPB020000314">
    <property type="protein sequence ID" value="KAL3810647.1"/>
    <property type="molecule type" value="Genomic_DNA"/>
</dbReference>
<keyword evidence="7" id="KW-1003">Cell membrane</keyword>
<evidence type="ECO:0000256" key="5">
    <source>
        <dbReference type="ARBA" id="ARBA00022427"/>
    </source>
</evidence>
<keyword evidence="10" id="KW-0965">Cell junction</keyword>
<gene>
    <name evidence="16" type="ORF">ACHAXA_008171</name>
</gene>
<keyword evidence="5" id="KW-0796">Tight junction</keyword>
<evidence type="ECO:0000256" key="4">
    <source>
        <dbReference type="ARBA" id="ARBA00007146"/>
    </source>
</evidence>
<comment type="subcellular location">
    <subcellularLocation>
        <location evidence="3">Cell junction</location>
        <location evidence="3">Tight junction</location>
    </subcellularLocation>
    <subcellularLocation>
        <location evidence="1">Lateral cell membrane</location>
    </subcellularLocation>
    <subcellularLocation>
        <location evidence="2">Membrane</location>
        <topology evidence="2">Multi-pass membrane protein</topology>
    </subcellularLocation>
</comment>
<reference evidence="16 17" key="1">
    <citation type="submission" date="2024-10" db="EMBL/GenBank/DDBJ databases">
        <title>Updated reference genomes for cyclostephanoid diatoms.</title>
        <authorList>
            <person name="Roberts W.R."/>
            <person name="Alverson A.J."/>
        </authorList>
    </citation>
    <scope>NUCLEOTIDE SEQUENCE [LARGE SCALE GENOMIC DNA]</scope>
    <source>
        <strain evidence="16 17">AJA228-03</strain>
    </source>
</reference>
<keyword evidence="6" id="KW-0217">Developmental protein</keyword>
<keyword evidence="12" id="KW-0472">Membrane</keyword>
<evidence type="ECO:0000256" key="8">
    <source>
        <dbReference type="ARBA" id="ARBA00022692"/>
    </source>
</evidence>
<dbReference type="InterPro" id="IPR018490">
    <property type="entry name" value="cNMP-bd_dom_sf"/>
</dbReference>
<dbReference type="Gene3D" id="2.60.120.10">
    <property type="entry name" value="Jelly Rolls"/>
    <property type="match status" value="1"/>
</dbReference>
<organism evidence="16 17">
    <name type="scientific">Cyclostephanos tholiformis</name>
    <dbReference type="NCBI Taxonomy" id="382380"/>
    <lineage>
        <taxon>Eukaryota</taxon>
        <taxon>Sar</taxon>
        <taxon>Stramenopiles</taxon>
        <taxon>Ochrophyta</taxon>
        <taxon>Bacillariophyta</taxon>
        <taxon>Coscinodiscophyceae</taxon>
        <taxon>Thalassiosirophycidae</taxon>
        <taxon>Stephanodiscales</taxon>
        <taxon>Stephanodiscaceae</taxon>
        <taxon>Cyclostephanos</taxon>
    </lineage>
</organism>
<dbReference type="GO" id="GO:0016328">
    <property type="term" value="C:lateral plasma membrane"/>
    <property type="evidence" value="ECO:0007669"/>
    <property type="project" value="UniProtKB-SubCell"/>
</dbReference>
<dbReference type="GO" id="GO:0005923">
    <property type="term" value="C:bicellular tight junction"/>
    <property type="evidence" value="ECO:0007669"/>
    <property type="project" value="UniProtKB-SubCell"/>
</dbReference>
<evidence type="ECO:0000256" key="13">
    <source>
        <dbReference type="ARBA" id="ARBA00023180"/>
    </source>
</evidence>
<evidence type="ECO:0000256" key="9">
    <source>
        <dbReference type="ARBA" id="ARBA00022889"/>
    </source>
</evidence>
<keyword evidence="8" id="KW-0812">Transmembrane</keyword>